<evidence type="ECO:0000313" key="7">
    <source>
        <dbReference type="EMBL" id="KAJ9597798.1"/>
    </source>
</evidence>
<comment type="subcellular location">
    <subcellularLocation>
        <location evidence="3">Cytoplasm</location>
    </subcellularLocation>
    <subcellularLocation>
        <location evidence="2">Nucleus</location>
    </subcellularLocation>
</comment>
<evidence type="ECO:0000256" key="5">
    <source>
        <dbReference type="ARBA" id="ARBA00022490"/>
    </source>
</evidence>
<keyword evidence="6" id="KW-0539">Nucleus</keyword>
<gene>
    <name evidence="7" type="ORF">L9F63_011406</name>
</gene>
<dbReference type="InterPro" id="IPR027887">
    <property type="entry name" value="DUF4464"/>
</dbReference>
<dbReference type="Pfam" id="PF14713">
    <property type="entry name" value="DUF4464"/>
    <property type="match status" value="1"/>
</dbReference>
<proteinExistence type="predicted"/>
<feature type="non-terminal residue" evidence="7">
    <location>
        <position position="229"/>
    </location>
</feature>
<evidence type="ECO:0000256" key="6">
    <source>
        <dbReference type="ARBA" id="ARBA00023242"/>
    </source>
</evidence>
<evidence type="ECO:0000256" key="2">
    <source>
        <dbReference type="ARBA" id="ARBA00004123"/>
    </source>
</evidence>
<organism evidence="7 8">
    <name type="scientific">Diploptera punctata</name>
    <name type="common">Pacific beetle cockroach</name>
    <dbReference type="NCBI Taxonomy" id="6984"/>
    <lineage>
        <taxon>Eukaryota</taxon>
        <taxon>Metazoa</taxon>
        <taxon>Ecdysozoa</taxon>
        <taxon>Arthropoda</taxon>
        <taxon>Hexapoda</taxon>
        <taxon>Insecta</taxon>
        <taxon>Pterygota</taxon>
        <taxon>Neoptera</taxon>
        <taxon>Polyneoptera</taxon>
        <taxon>Dictyoptera</taxon>
        <taxon>Blattodea</taxon>
        <taxon>Blaberoidea</taxon>
        <taxon>Blaberidae</taxon>
        <taxon>Diplopterinae</taxon>
        <taxon>Diploptera</taxon>
    </lineage>
</organism>
<keyword evidence="8" id="KW-1185">Reference proteome</keyword>
<evidence type="ECO:0000313" key="8">
    <source>
        <dbReference type="Proteomes" id="UP001233999"/>
    </source>
</evidence>
<sequence length="229" mass="26864">ENIRYRMETVLKNVIEGDRHLLKYQTHEEYLDSLVQPIDLFYLRSTTVARQIAELGYRSTGETLNKEQFLFRHYNVKETFFPSRKPHRLASANQKPFEPLLQDLATRERANRVGLLATIIFLRNFTKKGVELSGYIDFAQRLKREDWVPIFEEKRRIKPKLTDLGYYNWKTGESACNSSDTYKAILDPKYGLLFQCRNDRKVVCVDPRVPSPGSNTTRTTIKSDTYEQV</sequence>
<name>A0AAD8AET5_DIPPU</name>
<dbReference type="EMBL" id="JASPKZ010001586">
    <property type="protein sequence ID" value="KAJ9597798.1"/>
    <property type="molecule type" value="Genomic_DNA"/>
</dbReference>
<evidence type="ECO:0000256" key="4">
    <source>
        <dbReference type="ARBA" id="ARBA00021436"/>
    </source>
</evidence>
<dbReference type="Proteomes" id="UP001233999">
    <property type="component" value="Unassembled WGS sequence"/>
</dbReference>
<feature type="non-terminal residue" evidence="7">
    <location>
        <position position="1"/>
    </location>
</feature>
<protein>
    <recommendedName>
        <fullName evidence="4">Cilia- and flagella-associated protein 299</fullName>
    </recommendedName>
</protein>
<dbReference type="AlphaFoldDB" id="A0AAD8AET5"/>
<dbReference type="GO" id="GO:0005737">
    <property type="term" value="C:cytoplasm"/>
    <property type="evidence" value="ECO:0007669"/>
    <property type="project" value="UniProtKB-SubCell"/>
</dbReference>
<dbReference type="GO" id="GO:0005634">
    <property type="term" value="C:nucleus"/>
    <property type="evidence" value="ECO:0007669"/>
    <property type="project" value="UniProtKB-SubCell"/>
</dbReference>
<comment type="function">
    <text evidence="1">May be involved in spermatogenesis.</text>
</comment>
<reference evidence="7" key="1">
    <citation type="journal article" date="2023" name="IScience">
        <title>Live-bearing cockroach genome reveals convergent evolutionary mechanisms linked to viviparity in insects and beyond.</title>
        <authorList>
            <person name="Fouks B."/>
            <person name="Harrison M.C."/>
            <person name="Mikhailova A.A."/>
            <person name="Marchal E."/>
            <person name="English S."/>
            <person name="Carruthers M."/>
            <person name="Jennings E.C."/>
            <person name="Chiamaka E.L."/>
            <person name="Frigard R.A."/>
            <person name="Pippel M."/>
            <person name="Attardo G.M."/>
            <person name="Benoit J.B."/>
            <person name="Bornberg-Bauer E."/>
            <person name="Tobe S.S."/>
        </authorList>
    </citation>
    <scope>NUCLEOTIDE SEQUENCE</scope>
    <source>
        <strain evidence="7">Stay&amp;Tobe</strain>
    </source>
</reference>
<evidence type="ECO:0000256" key="1">
    <source>
        <dbReference type="ARBA" id="ARBA00003056"/>
    </source>
</evidence>
<reference evidence="7" key="2">
    <citation type="submission" date="2023-05" db="EMBL/GenBank/DDBJ databases">
        <authorList>
            <person name="Fouks B."/>
        </authorList>
    </citation>
    <scope>NUCLEOTIDE SEQUENCE</scope>
    <source>
        <strain evidence="7">Stay&amp;Tobe</strain>
        <tissue evidence="7">Testes</tissue>
    </source>
</reference>
<accession>A0AAD8AET5</accession>
<dbReference type="PANTHER" id="PTHR33588">
    <property type="entry name" value="CILIA- AND FLAGELLA-ASSOCIATED PROTEIN 299"/>
    <property type="match status" value="1"/>
</dbReference>
<evidence type="ECO:0000256" key="3">
    <source>
        <dbReference type="ARBA" id="ARBA00004496"/>
    </source>
</evidence>
<dbReference type="PANTHER" id="PTHR33588:SF1">
    <property type="entry name" value="CILIA- AND FLAGELLA-ASSOCIATED PROTEIN 299"/>
    <property type="match status" value="1"/>
</dbReference>
<comment type="caution">
    <text evidence="7">The sequence shown here is derived from an EMBL/GenBank/DDBJ whole genome shotgun (WGS) entry which is preliminary data.</text>
</comment>
<keyword evidence="5" id="KW-0963">Cytoplasm</keyword>